<dbReference type="Proteomes" id="UP000006281">
    <property type="component" value="Chromosome"/>
</dbReference>
<dbReference type="AlphaFoldDB" id="K0JWK3"/>
<sequence>MCTVNITSPSITIRPETLQPARRATPEPDRAGRCVSLAALAGLASRIQDEGHLGVSVKHHTTSDSETLLVNAYRTDKEADDGEVIFRLVWDTYPEERTRKRWTGSS</sequence>
<organism evidence="1 2">
    <name type="scientific">Saccharothrix espanaensis (strain ATCC 51144 / DSM 44229 / JCM 9112 / NBRC 15066 / NRRL 15764)</name>
    <dbReference type="NCBI Taxonomy" id="1179773"/>
    <lineage>
        <taxon>Bacteria</taxon>
        <taxon>Bacillati</taxon>
        <taxon>Actinomycetota</taxon>
        <taxon>Actinomycetes</taxon>
        <taxon>Pseudonocardiales</taxon>
        <taxon>Pseudonocardiaceae</taxon>
        <taxon>Saccharothrix</taxon>
    </lineage>
</organism>
<protein>
    <submittedName>
        <fullName evidence="1">Uncharacterized protein</fullName>
    </submittedName>
</protein>
<evidence type="ECO:0000313" key="1">
    <source>
        <dbReference type="EMBL" id="CCH32220.1"/>
    </source>
</evidence>
<dbReference type="PATRIC" id="fig|1179773.3.peg.4968"/>
<evidence type="ECO:0000313" key="2">
    <source>
        <dbReference type="Proteomes" id="UP000006281"/>
    </source>
</evidence>
<dbReference type="BioCyc" id="SESP1179773:BN6_RS23935-MONOMER"/>
<accession>K0JWK3</accession>
<proteinExistence type="predicted"/>
<name>K0JWK3_SACES</name>
<dbReference type="RefSeq" id="WP_015102332.1">
    <property type="nucleotide sequence ID" value="NC_019673.1"/>
</dbReference>
<dbReference type="KEGG" id="sesp:BN6_49500"/>
<dbReference type="STRING" id="1179773.BN6_49500"/>
<dbReference type="HOGENOM" id="CLU_2221322_0_0_11"/>
<keyword evidence="2" id="KW-1185">Reference proteome</keyword>
<gene>
    <name evidence="1" type="ordered locus">BN6_49500</name>
</gene>
<reference evidence="1 2" key="1">
    <citation type="journal article" date="2012" name="BMC Genomics">
        <title>Complete genome sequence of Saccharothrix espanaensis DSM 44229T and comparison to the other completely sequenced Pseudonocardiaceae.</title>
        <authorList>
            <person name="Strobel T."/>
            <person name="Al-Dilaimi A."/>
            <person name="Blom J."/>
            <person name="Gessner A."/>
            <person name="Kalinowski J."/>
            <person name="Luzhetska M."/>
            <person name="Puhler A."/>
            <person name="Szczepanowski R."/>
            <person name="Bechthold A."/>
            <person name="Ruckert C."/>
        </authorList>
    </citation>
    <scope>NUCLEOTIDE SEQUENCE [LARGE SCALE GENOMIC DNA]</scope>
    <source>
        <strain evidence="2">ATCC 51144 / DSM 44229 / JCM 9112 / NBRC 15066 / NRRL 15764</strain>
    </source>
</reference>
<dbReference type="OrthoDB" id="3700746at2"/>
<dbReference type="EMBL" id="HE804045">
    <property type="protein sequence ID" value="CCH32220.1"/>
    <property type="molecule type" value="Genomic_DNA"/>
</dbReference>